<feature type="repeat" description="PPR" evidence="3">
    <location>
        <begin position="169"/>
        <end position="203"/>
    </location>
</feature>
<dbReference type="PANTHER" id="PTHR47447">
    <property type="entry name" value="OS03G0856100 PROTEIN"/>
    <property type="match status" value="1"/>
</dbReference>
<evidence type="ECO:0000256" key="3">
    <source>
        <dbReference type="PROSITE-ProRule" id="PRU00708"/>
    </source>
</evidence>
<dbReference type="PROSITE" id="PS51375">
    <property type="entry name" value="PPR"/>
    <property type="match status" value="2"/>
</dbReference>
<organism evidence="5 6">
    <name type="scientific">Adiantum capillus-veneris</name>
    <name type="common">Maidenhair fern</name>
    <dbReference type="NCBI Taxonomy" id="13818"/>
    <lineage>
        <taxon>Eukaryota</taxon>
        <taxon>Viridiplantae</taxon>
        <taxon>Streptophyta</taxon>
        <taxon>Embryophyta</taxon>
        <taxon>Tracheophyta</taxon>
        <taxon>Polypodiopsida</taxon>
        <taxon>Polypodiidae</taxon>
        <taxon>Polypodiales</taxon>
        <taxon>Pteridineae</taxon>
        <taxon>Pteridaceae</taxon>
        <taxon>Vittarioideae</taxon>
        <taxon>Adiantum</taxon>
    </lineage>
</organism>
<evidence type="ECO:0000256" key="2">
    <source>
        <dbReference type="ARBA" id="ARBA00022737"/>
    </source>
</evidence>
<evidence type="ECO:0000256" key="1">
    <source>
        <dbReference type="ARBA" id="ARBA00007626"/>
    </source>
</evidence>
<proteinExistence type="inferred from homology"/>
<reference evidence="5" key="1">
    <citation type="submission" date="2021-01" db="EMBL/GenBank/DDBJ databases">
        <title>Adiantum capillus-veneris genome.</title>
        <authorList>
            <person name="Fang Y."/>
            <person name="Liao Q."/>
        </authorList>
    </citation>
    <scope>NUCLEOTIDE SEQUENCE</scope>
    <source>
        <strain evidence="5">H3</strain>
        <tissue evidence="5">Leaf</tissue>
    </source>
</reference>
<name>A0A9D4UAS7_ADICA</name>
<dbReference type="Gene3D" id="1.25.40.10">
    <property type="entry name" value="Tetratricopeptide repeat domain"/>
    <property type="match status" value="1"/>
</dbReference>
<dbReference type="AlphaFoldDB" id="A0A9D4UAS7"/>
<feature type="region of interest" description="Disordered" evidence="4">
    <location>
        <begin position="1"/>
        <end position="35"/>
    </location>
</feature>
<keyword evidence="2" id="KW-0677">Repeat</keyword>
<feature type="repeat" description="PPR" evidence="3">
    <location>
        <begin position="134"/>
        <end position="168"/>
    </location>
</feature>
<evidence type="ECO:0008006" key="7">
    <source>
        <dbReference type="Google" id="ProtNLM"/>
    </source>
</evidence>
<evidence type="ECO:0000313" key="6">
    <source>
        <dbReference type="Proteomes" id="UP000886520"/>
    </source>
</evidence>
<protein>
    <recommendedName>
        <fullName evidence="7">Pentatricopeptide repeat-containing protein</fullName>
    </recommendedName>
</protein>
<evidence type="ECO:0000313" key="5">
    <source>
        <dbReference type="EMBL" id="KAI5063586.1"/>
    </source>
</evidence>
<dbReference type="InterPro" id="IPR002885">
    <property type="entry name" value="PPR_rpt"/>
</dbReference>
<dbReference type="InterPro" id="IPR011990">
    <property type="entry name" value="TPR-like_helical_dom_sf"/>
</dbReference>
<dbReference type="PANTHER" id="PTHR47447:SF22">
    <property type="entry name" value="TETRATRICOPEPTIDE-LIKE HELICAL DOMAIN SUPERFAMILY"/>
    <property type="match status" value="1"/>
</dbReference>
<dbReference type="EMBL" id="JABFUD020000021">
    <property type="protein sequence ID" value="KAI5063586.1"/>
    <property type="molecule type" value="Genomic_DNA"/>
</dbReference>
<keyword evidence="6" id="KW-1185">Reference proteome</keyword>
<comment type="similarity">
    <text evidence="1">Belongs to the PPR family. P subfamily.</text>
</comment>
<accession>A0A9D4UAS7</accession>
<sequence length="206" mass="23653">MHPKCGHLQQSDGWPDEGQGSRQGSCRTDSDGEEGMHPKRDANFWLCFKGEWWLWRDTLQGLRKDINFLWEVWTKFVRTTKVFGERLFWSHLLFVQSFENCLGIEWKTFVMKGKEVDKALAVLTQMEKSGCIPNVATYTSLIDGLMKAKEVDKAFAVLTQMKKRGCMPGMVTYNSLLDGLLKENKVSKALAILNHLRKRACTVTPF</sequence>
<dbReference type="Proteomes" id="UP000886520">
    <property type="component" value="Chromosome 21"/>
</dbReference>
<comment type="caution">
    <text evidence="5">The sequence shown here is derived from an EMBL/GenBank/DDBJ whole genome shotgun (WGS) entry which is preliminary data.</text>
</comment>
<dbReference type="NCBIfam" id="TIGR00756">
    <property type="entry name" value="PPR"/>
    <property type="match status" value="3"/>
</dbReference>
<dbReference type="Pfam" id="PF13041">
    <property type="entry name" value="PPR_2"/>
    <property type="match status" value="1"/>
</dbReference>
<dbReference type="OrthoDB" id="680059at2759"/>
<gene>
    <name evidence="5" type="ORF">GOP47_0022133</name>
</gene>
<evidence type="ECO:0000256" key="4">
    <source>
        <dbReference type="SAM" id="MobiDB-lite"/>
    </source>
</evidence>